<keyword evidence="2 5" id="KW-0812">Transmembrane</keyword>
<dbReference type="GO" id="GO:0055088">
    <property type="term" value="P:lipid homeostasis"/>
    <property type="evidence" value="ECO:0007669"/>
    <property type="project" value="TreeGrafter"/>
</dbReference>
<dbReference type="PANTHER" id="PTHR13439">
    <property type="entry name" value="CT120 PROTEIN"/>
    <property type="match status" value="1"/>
</dbReference>
<dbReference type="InterPro" id="IPR006634">
    <property type="entry name" value="TLC-dom"/>
</dbReference>
<reference evidence="7 8" key="1">
    <citation type="journal article" date="2007" name="Proc. Natl. Acad. Sci. U.S.A.">
        <title>The tiny eukaryote Ostreococcus provides genomic insights into the paradox of plankton speciation.</title>
        <authorList>
            <person name="Palenik B."/>
            <person name="Grimwood J."/>
            <person name="Aerts A."/>
            <person name="Rouze P."/>
            <person name="Salamov A."/>
            <person name="Putnam N."/>
            <person name="Dupont C."/>
            <person name="Jorgensen R."/>
            <person name="Derelle E."/>
            <person name="Rombauts S."/>
            <person name="Zhou K."/>
            <person name="Otillar R."/>
            <person name="Merchant S.S."/>
            <person name="Podell S."/>
            <person name="Gaasterland T."/>
            <person name="Napoli C."/>
            <person name="Gendler K."/>
            <person name="Manuell A."/>
            <person name="Tai V."/>
            <person name="Vallon O."/>
            <person name="Piganeau G."/>
            <person name="Jancek S."/>
            <person name="Heijde M."/>
            <person name="Jabbari K."/>
            <person name="Bowler C."/>
            <person name="Lohr M."/>
            <person name="Robbens S."/>
            <person name="Werner G."/>
            <person name="Dubchak I."/>
            <person name="Pazour G.J."/>
            <person name="Ren Q."/>
            <person name="Paulsen I."/>
            <person name="Delwiche C."/>
            <person name="Schmutz J."/>
            <person name="Rokhsar D."/>
            <person name="Van de Peer Y."/>
            <person name="Moreau H."/>
            <person name="Grigoriev I.V."/>
        </authorList>
    </citation>
    <scope>NUCLEOTIDE SEQUENCE [LARGE SCALE GENOMIC DNA]</scope>
    <source>
        <strain evidence="7 8">CCE9901</strain>
    </source>
</reference>
<dbReference type="RefSeq" id="XP_001417878.1">
    <property type="nucleotide sequence ID" value="XM_001417841.1"/>
</dbReference>
<name>A4RY68_OSTLU</name>
<feature type="transmembrane region" description="Helical" evidence="5">
    <location>
        <begin position="54"/>
        <end position="79"/>
    </location>
</feature>
<dbReference type="GO" id="GO:0016020">
    <property type="term" value="C:membrane"/>
    <property type="evidence" value="ECO:0007669"/>
    <property type="project" value="UniProtKB-SubCell"/>
</dbReference>
<dbReference type="OMA" id="EPREMIL"/>
<feature type="transmembrane region" description="Helical" evidence="5">
    <location>
        <begin position="189"/>
        <end position="207"/>
    </location>
</feature>
<comment type="subcellular location">
    <subcellularLocation>
        <location evidence="1">Membrane</location>
        <topology evidence="1">Multi-pass membrane protein</topology>
    </subcellularLocation>
</comment>
<feature type="transmembrane region" description="Helical" evidence="5">
    <location>
        <begin position="219"/>
        <end position="243"/>
    </location>
</feature>
<dbReference type="GO" id="GO:0005783">
    <property type="term" value="C:endoplasmic reticulum"/>
    <property type="evidence" value="ECO:0007669"/>
    <property type="project" value="TreeGrafter"/>
</dbReference>
<dbReference type="SMART" id="SM00724">
    <property type="entry name" value="TLC"/>
    <property type="match status" value="1"/>
</dbReference>
<feature type="domain" description="TLC" evidence="6">
    <location>
        <begin position="49"/>
        <end position="263"/>
    </location>
</feature>
<evidence type="ECO:0000256" key="3">
    <source>
        <dbReference type="ARBA" id="ARBA00022989"/>
    </source>
</evidence>
<dbReference type="EMBL" id="CP000585">
    <property type="protein sequence ID" value="ABO96171.1"/>
    <property type="molecule type" value="Genomic_DNA"/>
</dbReference>
<evidence type="ECO:0000259" key="6">
    <source>
        <dbReference type="SMART" id="SM00724"/>
    </source>
</evidence>
<proteinExistence type="predicted"/>
<dbReference type="Gramene" id="ABO96171">
    <property type="protein sequence ID" value="ABO96171"/>
    <property type="gene ID" value="OSTLU_92819"/>
</dbReference>
<evidence type="ECO:0000313" key="8">
    <source>
        <dbReference type="Proteomes" id="UP000001568"/>
    </source>
</evidence>
<keyword evidence="4 5" id="KW-0472">Membrane</keyword>
<dbReference type="OrthoDB" id="39387at2759"/>
<evidence type="ECO:0000256" key="2">
    <source>
        <dbReference type="ARBA" id="ARBA00022692"/>
    </source>
</evidence>
<evidence type="ECO:0000256" key="5">
    <source>
        <dbReference type="SAM" id="Phobius"/>
    </source>
</evidence>
<evidence type="ECO:0000313" key="7">
    <source>
        <dbReference type="EMBL" id="ABO96171.1"/>
    </source>
</evidence>
<evidence type="ECO:0000256" key="4">
    <source>
        <dbReference type="ARBA" id="ARBA00023136"/>
    </source>
</evidence>
<keyword evidence="8" id="KW-1185">Reference proteome</keyword>
<dbReference type="InterPro" id="IPR050846">
    <property type="entry name" value="TLCD"/>
</dbReference>
<feature type="transmembrane region" description="Helical" evidence="5">
    <location>
        <begin position="130"/>
        <end position="149"/>
    </location>
</feature>
<dbReference type="AlphaFoldDB" id="A4RY68"/>
<feature type="transmembrane region" description="Helical" evidence="5">
    <location>
        <begin position="20"/>
        <end position="42"/>
    </location>
</feature>
<organism evidence="7 8">
    <name type="scientific">Ostreococcus lucimarinus (strain CCE9901)</name>
    <dbReference type="NCBI Taxonomy" id="436017"/>
    <lineage>
        <taxon>Eukaryota</taxon>
        <taxon>Viridiplantae</taxon>
        <taxon>Chlorophyta</taxon>
        <taxon>Mamiellophyceae</taxon>
        <taxon>Mamiellales</taxon>
        <taxon>Bathycoccaceae</taxon>
        <taxon>Ostreococcus</taxon>
    </lineage>
</organism>
<dbReference type="KEGG" id="olu:OSTLU_92819"/>
<accession>A4RY68</accession>
<gene>
    <name evidence="7" type="ORF">OSTLU_92819</name>
</gene>
<dbReference type="eggNOG" id="ENOG502SAQJ">
    <property type="taxonomic scope" value="Eukaryota"/>
</dbReference>
<protein>
    <recommendedName>
        <fullName evidence="6">TLC domain-containing protein</fullName>
    </recommendedName>
</protein>
<dbReference type="HOGENOM" id="CLU_1009688_0_0_1"/>
<evidence type="ECO:0000256" key="1">
    <source>
        <dbReference type="ARBA" id="ARBA00004141"/>
    </source>
</evidence>
<dbReference type="Proteomes" id="UP000001568">
    <property type="component" value="Chromosome 5"/>
</dbReference>
<dbReference type="Pfam" id="PF03798">
    <property type="entry name" value="TRAM_LAG1_CLN8"/>
    <property type="match status" value="1"/>
</dbReference>
<dbReference type="PANTHER" id="PTHR13439:SF0">
    <property type="entry name" value="TOPOISOMERASE I DAMAGE AFFECTED PROTEIN 4"/>
    <property type="match status" value="1"/>
</dbReference>
<dbReference type="GeneID" id="5001943"/>
<sequence>MAFFARAAKEIPPGITSDDVRYISITIVALTCVFVTLNRFLCPKFAPRFMRKEPFLLAFELTCFAPLAYCAYVGTRGWLYDLNVGYETPHQRLHKPLPLSSRKMILCNCAFQIWDFIISLRHAQLNSIEMLMHHALAAALCLAGLHIGFGQYYGLFFMGVTETSSLPLVWVDLGKYYPELAKRCSGMDLLAKVIFGLMFIAVRDVLFMKHSITLWKDSFAVLAAGTAKFPGVTKAFLVTNLFFNVLQIAWTKKLLDGLFELINGGGKDEADKDKEE</sequence>
<keyword evidence="3 5" id="KW-1133">Transmembrane helix</keyword>